<dbReference type="SUPFAM" id="SSF57362">
    <property type="entry name" value="BPTI-like"/>
    <property type="match status" value="1"/>
</dbReference>
<keyword evidence="2" id="KW-1185">Reference proteome</keyword>
<dbReference type="Pfam" id="PF00014">
    <property type="entry name" value="Kunitz_BPTI"/>
    <property type="match status" value="1"/>
</dbReference>
<dbReference type="WBParaSite" id="MhA1_Contig1315.frz3.gene1">
    <property type="protein sequence ID" value="MhA1_Contig1315.frz3.gene1"/>
    <property type="gene ID" value="MhA1_Contig1315.frz3.gene1"/>
</dbReference>
<dbReference type="PRINTS" id="PR00759">
    <property type="entry name" value="BASICPTASE"/>
</dbReference>
<dbReference type="Gene3D" id="4.10.410.10">
    <property type="entry name" value="Pancreatic trypsin inhibitor Kunitz domain"/>
    <property type="match status" value="1"/>
</dbReference>
<evidence type="ECO:0000313" key="2">
    <source>
        <dbReference type="Proteomes" id="UP000095281"/>
    </source>
</evidence>
<organism evidence="2 3">
    <name type="scientific">Meloidogyne hapla</name>
    <name type="common">Root-knot nematode worm</name>
    <dbReference type="NCBI Taxonomy" id="6305"/>
    <lineage>
        <taxon>Eukaryota</taxon>
        <taxon>Metazoa</taxon>
        <taxon>Ecdysozoa</taxon>
        <taxon>Nematoda</taxon>
        <taxon>Chromadorea</taxon>
        <taxon>Rhabditida</taxon>
        <taxon>Tylenchina</taxon>
        <taxon>Tylenchomorpha</taxon>
        <taxon>Tylenchoidea</taxon>
        <taxon>Meloidogynidae</taxon>
        <taxon>Meloidogyninae</taxon>
        <taxon>Meloidogyne</taxon>
    </lineage>
</organism>
<evidence type="ECO:0000259" key="1">
    <source>
        <dbReference type="PROSITE" id="PS50279"/>
    </source>
</evidence>
<reference evidence="3" key="1">
    <citation type="submission" date="2016-11" db="UniProtKB">
        <authorList>
            <consortium name="WormBaseParasite"/>
        </authorList>
    </citation>
    <scope>IDENTIFICATION</scope>
</reference>
<dbReference type="Proteomes" id="UP000095281">
    <property type="component" value="Unplaced"/>
</dbReference>
<evidence type="ECO:0000313" key="3">
    <source>
        <dbReference type="WBParaSite" id="MhA1_Contig1315.frz3.gene1"/>
    </source>
</evidence>
<feature type="domain" description="BPTI/Kunitz inhibitor" evidence="1">
    <location>
        <begin position="1"/>
        <end position="31"/>
    </location>
</feature>
<dbReference type="PROSITE" id="PS50279">
    <property type="entry name" value="BPTI_KUNITZ_2"/>
    <property type="match status" value="1"/>
</dbReference>
<sequence>MDLHLCLPFGYKGCGGNGNRFKSKKDCYKECPIPEDYGYFELECNLGNENEEAIICQRYRYFDSPSETNK</sequence>
<dbReference type="AlphaFoldDB" id="A0A1I8B2Y2"/>
<accession>A0A1I8B2Y2</accession>
<dbReference type="GO" id="GO:0004867">
    <property type="term" value="F:serine-type endopeptidase inhibitor activity"/>
    <property type="evidence" value="ECO:0007669"/>
    <property type="project" value="InterPro"/>
</dbReference>
<protein>
    <submittedName>
        <fullName evidence="3">BPTI/Kunitz inhibitor domain-containing protein</fullName>
    </submittedName>
</protein>
<name>A0A1I8B2Y2_MELHA</name>
<dbReference type="InterPro" id="IPR036880">
    <property type="entry name" value="Kunitz_BPTI_sf"/>
</dbReference>
<proteinExistence type="predicted"/>
<dbReference type="InterPro" id="IPR002223">
    <property type="entry name" value="Kunitz_BPTI"/>
</dbReference>
<dbReference type="PROSITE" id="PS00280">
    <property type="entry name" value="BPTI_KUNITZ_1"/>
    <property type="match status" value="1"/>
</dbReference>
<dbReference type="InterPro" id="IPR020901">
    <property type="entry name" value="Prtase_inh_Kunz-CS"/>
</dbReference>